<organism evidence="1 2">
    <name type="scientific">Westerdykella ornata</name>
    <dbReference type="NCBI Taxonomy" id="318751"/>
    <lineage>
        <taxon>Eukaryota</taxon>
        <taxon>Fungi</taxon>
        <taxon>Dikarya</taxon>
        <taxon>Ascomycota</taxon>
        <taxon>Pezizomycotina</taxon>
        <taxon>Dothideomycetes</taxon>
        <taxon>Pleosporomycetidae</taxon>
        <taxon>Pleosporales</taxon>
        <taxon>Sporormiaceae</taxon>
        <taxon>Westerdykella</taxon>
    </lineage>
</organism>
<proteinExistence type="predicted"/>
<dbReference type="EMBL" id="ML986484">
    <property type="protein sequence ID" value="KAF2281570.1"/>
    <property type="molecule type" value="Genomic_DNA"/>
</dbReference>
<sequence>MKALRLEGLSLIGGEQVICQSTTVLFKQSINLLQRASTCNDSPYRHLYWHQDRLPRYHCSSNLPPKSRDAFR</sequence>
<name>A0A6A6JY75_WESOR</name>
<protein>
    <submittedName>
        <fullName evidence="1">Uncharacterized protein</fullName>
    </submittedName>
</protein>
<dbReference type="GeneID" id="54547912"/>
<keyword evidence="2" id="KW-1185">Reference proteome</keyword>
<evidence type="ECO:0000313" key="2">
    <source>
        <dbReference type="Proteomes" id="UP000800097"/>
    </source>
</evidence>
<reference evidence="1" key="1">
    <citation type="journal article" date="2020" name="Stud. Mycol.">
        <title>101 Dothideomycetes genomes: a test case for predicting lifestyles and emergence of pathogens.</title>
        <authorList>
            <person name="Haridas S."/>
            <person name="Albert R."/>
            <person name="Binder M."/>
            <person name="Bloem J."/>
            <person name="Labutti K."/>
            <person name="Salamov A."/>
            <person name="Andreopoulos B."/>
            <person name="Baker S."/>
            <person name="Barry K."/>
            <person name="Bills G."/>
            <person name="Bluhm B."/>
            <person name="Cannon C."/>
            <person name="Castanera R."/>
            <person name="Culley D."/>
            <person name="Daum C."/>
            <person name="Ezra D."/>
            <person name="Gonzalez J."/>
            <person name="Henrissat B."/>
            <person name="Kuo A."/>
            <person name="Liang C."/>
            <person name="Lipzen A."/>
            <person name="Lutzoni F."/>
            <person name="Magnuson J."/>
            <person name="Mondo S."/>
            <person name="Nolan M."/>
            <person name="Ohm R."/>
            <person name="Pangilinan J."/>
            <person name="Park H.-J."/>
            <person name="Ramirez L."/>
            <person name="Alfaro M."/>
            <person name="Sun H."/>
            <person name="Tritt A."/>
            <person name="Yoshinaga Y."/>
            <person name="Zwiers L.-H."/>
            <person name="Turgeon B."/>
            <person name="Goodwin S."/>
            <person name="Spatafora J."/>
            <person name="Crous P."/>
            <person name="Grigoriev I."/>
        </authorList>
    </citation>
    <scope>NUCLEOTIDE SEQUENCE</scope>
    <source>
        <strain evidence="1">CBS 379.55</strain>
    </source>
</reference>
<dbReference type="Proteomes" id="UP000800097">
    <property type="component" value="Unassembled WGS sequence"/>
</dbReference>
<dbReference type="RefSeq" id="XP_033659107.1">
    <property type="nucleotide sequence ID" value="XM_033794737.1"/>
</dbReference>
<gene>
    <name evidence="1" type="ORF">EI97DRAFT_33461</name>
</gene>
<dbReference type="AlphaFoldDB" id="A0A6A6JY75"/>
<accession>A0A6A6JY75</accession>
<evidence type="ECO:0000313" key="1">
    <source>
        <dbReference type="EMBL" id="KAF2281570.1"/>
    </source>
</evidence>